<dbReference type="AlphaFoldDB" id="A0AAV3EGC5"/>
<name>A0AAV3EGC5_STRCR</name>
<reference evidence="1 2" key="1">
    <citation type="submission" date="2011-05" db="EMBL/GenBank/DDBJ databases">
        <authorList>
            <person name="Durkin A.S."/>
            <person name="McCorrison J."/>
            <person name="Torralba M."/>
            <person name="Gillis M."/>
            <person name="Methe B."/>
            <person name="Sutton G."/>
            <person name="Nelson K.E."/>
        </authorList>
    </citation>
    <scope>NUCLEOTIDE SEQUENCE [LARGE SCALE GENOMIC DNA]</scope>
    <source>
        <strain evidence="1 2">ATCC 51100</strain>
    </source>
</reference>
<dbReference type="EMBL" id="AFUE01000006">
    <property type="protein sequence ID" value="EGU68143.1"/>
    <property type="molecule type" value="Genomic_DNA"/>
</dbReference>
<evidence type="ECO:0000313" key="1">
    <source>
        <dbReference type="EMBL" id="EGU68143.1"/>
    </source>
</evidence>
<sequence>MKSNLENYIVELEMLNLLFLKKLISEKEYEKIKLKLRKIYTN</sequence>
<organism evidence="1 2">
    <name type="scientific">Streptococcus cristatus ATCC 51100</name>
    <dbReference type="NCBI Taxonomy" id="889201"/>
    <lineage>
        <taxon>Bacteria</taxon>
        <taxon>Bacillati</taxon>
        <taxon>Bacillota</taxon>
        <taxon>Bacilli</taxon>
        <taxon>Lactobacillales</taxon>
        <taxon>Streptococcaceae</taxon>
        <taxon>Streptococcus</taxon>
    </lineage>
</organism>
<comment type="caution">
    <text evidence="1">The sequence shown here is derived from an EMBL/GenBank/DDBJ whole genome shotgun (WGS) entry which is preliminary data.</text>
</comment>
<evidence type="ECO:0000313" key="2">
    <source>
        <dbReference type="Proteomes" id="UP000004274"/>
    </source>
</evidence>
<proteinExistence type="predicted"/>
<gene>
    <name evidence="1" type="ORF">HMPREF9960_1647</name>
</gene>
<protein>
    <submittedName>
        <fullName evidence="1">Uncharacterized protein</fullName>
    </submittedName>
</protein>
<accession>A0AAV3EGC5</accession>
<dbReference type="Proteomes" id="UP000004274">
    <property type="component" value="Unassembled WGS sequence"/>
</dbReference>